<accession>A0AAD9QR93</accession>
<reference evidence="3" key="2">
    <citation type="journal article" date="2023" name="Science">
        <title>Genomic signatures of disease resistance in endangered staghorn corals.</title>
        <authorList>
            <person name="Vollmer S.V."/>
            <person name="Selwyn J.D."/>
            <person name="Despard B.A."/>
            <person name="Roesel C.L."/>
        </authorList>
    </citation>
    <scope>NUCLEOTIDE SEQUENCE</scope>
    <source>
        <strain evidence="3">K2</strain>
    </source>
</reference>
<keyword evidence="1" id="KW-0812">Transmembrane</keyword>
<feature type="signal peptide" evidence="2">
    <location>
        <begin position="1"/>
        <end position="23"/>
    </location>
</feature>
<dbReference type="EMBL" id="JARQWQ010000018">
    <property type="protein sequence ID" value="KAK2565890.1"/>
    <property type="molecule type" value="Genomic_DNA"/>
</dbReference>
<gene>
    <name evidence="3" type="ORF">P5673_010188</name>
</gene>
<feature type="chain" id="PRO_5042102831" evidence="2">
    <location>
        <begin position="24"/>
        <end position="166"/>
    </location>
</feature>
<keyword evidence="1" id="KW-1133">Transmembrane helix</keyword>
<evidence type="ECO:0000256" key="1">
    <source>
        <dbReference type="SAM" id="Phobius"/>
    </source>
</evidence>
<keyword evidence="4" id="KW-1185">Reference proteome</keyword>
<evidence type="ECO:0000313" key="4">
    <source>
        <dbReference type="Proteomes" id="UP001249851"/>
    </source>
</evidence>
<keyword evidence="2" id="KW-0732">Signal</keyword>
<sequence length="166" mass="17485">MILKRIVFLHLLFLIVFFQTVSSSSGGNASLSTSLHTGQSITAWSVSLTTTVAFSTGTVSSTISVKATTTTVNSVQPTTTLQVHSSSVSVTGKPKTSTIEIKAIDSTEGTSLKARLLYIFFAAFGGVVLLLAICVAVVCRIGKNGVKENDVRPLTISSLELTENQS</sequence>
<comment type="caution">
    <text evidence="3">The sequence shown here is derived from an EMBL/GenBank/DDBJ whole genome shotgun (WGS) entry which is preliminary data.</text>
</comment>
<evidence type="ECO:0000256" key="2">
    <source>
        <dbReference type="SAM" id="SignalP"/>
    </source>
</evidence>
<name>A0AAD9QR93_ACRCE</name>
<feature type="transmembrane region" description="Helical" evidence="1">
    <location>
        <begin position="116"/>
        <end position="139"/>
    </location>
</feature>
<dbReference type="AlphaFoldDB" id="A0AAD9QR93"/>
<reference evidence="3" key="1">
    <citation type="journal article" date="2023" name="G3 (Bethesda)">
        <title>Whole genome assembly and annotation of the endangered Caribbean coral Acropora cervicornis.</title>
        <authorList>
            <person name="Selwyn J.D."/>
            <person name="Vollmer S.V."/>
        </authorList>
    </citation>
    <scope>NUCLEOTIDE SEQUENCE</scope>
    <source>
        <strain evidence="3">K2</strain>
    </source>
</reference>
<protein>
    <submittedName>
        <fullName evidence="3">Uncharacterized protein</fullName>
    </submittedName>
</protein>
<dbReference type="Proteomes" id="UP001249851">
    <property type="component" value="Unassembled WGS sequence"/>
</dbReference>
<organism evidence="3 4">
    <name type="scientific">Acropora cervicornis</name>
    <name type="common">Staghorn coral</name>
    <dbReference type="NCBI Taxonomy" id="6130"/>
    <lineage>
        <taxon>Eukaryota</taxon>
        <taxon>Metazoa</taxon>
        <taxon>Cnidaria</taxon>
        <taxon>Anthozoa</taxon>
        <taxon>Hexacorallia</taxon>
        <taxon>Scleractinia</taxon>
        <taxon>Astrocoeniina</taxon>
        <taxon>Acroporidae</taxon>
        <taxon>Acropora</taxon>
    </lineage>
</organism>
<evidence type="ECO:0000313" key="3">
    <source>
        <dbReference type="EMBL" id="KAK2565890.1"/>
    </source>
</evidence>
<keyword evidence="1" id="KW-0472">Membrane</keyword>
<proteinExistence type="predicted"/>